<dbReference type="Pfam" id="PF25975">
    <property type="entry name" value="CzcB_C"/>
    <property type="match status" value="1"/>
</dbReference>
<keyword evidence="3" id="KW-0732">Signal</keyword>
<dbReference type="STRING" id="512763.DC20_20440"/>
<feature type="chain" id="PRO_5006043185" description="RND transporter" evidence="3">
    <location>
        <begin position="24"/>
        <end position="448"/>
    </location>
</feature>
<feature type="compositionally biased region" description="Low complexity" evidence="2">
    <location>
        <begin position="230"/>
        <end position="239"/>
    </location>
</feature>
<dbReference type="Pfam" id="PF25954">
    <property type="entry name" value="Beta-barrel_RND_2"/>
    <property type="match status" value="1"/>
</dbReference>
<dbReference type="Pfam" id="PF25919">
    <property type="entry name" value="BSH_CusB"/>
    <property type="match status" value="1"/>
</dbReference>
<dbReference type="PROSITE" id="PS51257">
    <property type="entry name" value="PROKAR_LIPOPROTEIN"/>
    <property type="match status" value="1"/>
</dbReference>
<dbReference type="GO" id="GO:0015679">
    <property type="term" value="P:plasma membrane copper ion transport"/>
    <property type="evidence" value="ECO:0007669"/>
    <property type="project" value="TreeGrafter"/>
</dbReference>
<dbReference type="InterPro" id="IPR058649">
    <property type="entry name" value="CzcB_C"/>
</dbReference>
<dbReference type="KEGG" id="rti:DC20_20440"/>
<feature type="signal peptide" evidence="3">
    <location>
        <begin position="1"/>
        <end position="23"/>
    </location>
</feature>
<gene>
    <name evidence="9" type="ORF">DC20_20440</name>
</gene>
<feature type="domain" description="CusB-like barrel-sandwich hybrid" evidence="6">
    <location>
        <begin position="124"/>
        <end position="222"/>
    </location>
</feature>
<name>A0A0P0D200_9BACT</name>
<dbReference type="PATRIC" id="fig|512763.3.peg.4487"/>
<dbReference type="EMBL" id="CP012643">
    <property type="protein sequence ID" value="ALJ00926.1"/>
    <property type="molecule type" value="Genomic_DNA"/>
</dbReference>
<accession>A0A0P0D200</accession>
<feature type="domain" description="CusB-like three alpha-helical bundle" evidence="5">
    <location>
        <begin position="158"/>
        <end position="205"/>
    </location>
</feature>
<dbReference type="GO" id="GO:0046914">
    <property type="term" value="F:transition metal ion binding"/>
    <property type="evidence" value="ECO:0007669"/>
    <property type="project" value="TreeGrafter"/>
</dbReference>
<evidence type="ECO:0000259" key="5">
    <source>
        <dbReference type="Pfam" id="PF25869"/>
    </source>
</evidence>
<feature type="domain" description="CusB-like beta-barrel" evidence="7">
    <location>
        <begin position="294"/>
        <end position="365"/>
    </location>
</feature>
<evidence type="ECO:0000313" key="10">
    <source>
        <dbReference type="Proteomes" id="UP000061382"/>
    </source>
</evidence>
<dbReference type="Gene3D" id="2.40.420.20">
    <property type="match status" value="1"/>
</dbReference>
<sequence>MRKNWKNKLLGLLILLLPFSFSACQDKQKDGTEAGQHMEYTCPMHPQIVQDKPGSCPICGMDLVAKQPANSPAAPVSANLNYLLQPANQTVVSSVHTTQPEQRQVEKEITMSGVVAYDTRRQYIIPARFGGRIEKLYVQFNYQPVRKGQKLYDIYSPELVTAQKELLYLVRNDPGNASLIQGAKQKLRLLGATEGQVSQLIRTGKETYTFSVYSPYNGYVLDPSVTATPPTAPTAASAPGGDGMERMGGTSSPAIGGGSSSNQESPGQGAGFAVREGMYVTTGQALLKVVDASQVWAQFNVASALVGQLRKGTPITITFNHLPGKTLSSVVNLVEPVFDAGENFARVRALLPAQEKTLLIGQLLTGKTTYSTGSALWVPKEAVLDLGTQSVAFLKVNGVFKPTAVRVGQRADDIIEVAQGLTAKDVIAANAQFLVDSESFIRVADNNR</sequence>
<dbReference type="InterPro" id="IPR058791">
    <property type="entry name" value="3HB_CusB"/>
</dbReference>
<dbReference type="InterPro" id="IPR058790">
    <property type="entry name" value="BSH_CusB"/>
</dbReference>
<dbReference type="GO" id="GO:0030288">
    <property type="term" value="C:outer membrane-bounded periplasmic space"/>
    <property type="evidence" value="ECO:0007669"/>
    <property type="project" value="TreeGrafter"/>
</dbReference>
<dbReference type="PANTHER" id="PTHR30097">
    <property type="entry name" value="CATION EFFLUX SYSTEM PROTEIN CUSB"/>
    <property type="match status" value="1"/>
</dbReference>
<dbReference type="Pfam" id="PF19335">
    <property type="entry name" value="HMBD"/>
    <property type="match status" value="1"/>
</dbReference>
<dbReference type="Pfam" id="PF25869">
    <property type="entry name" value="3HB_CusB"/>
    <property type="match status" value="1"/>
</dbReference>
<dbReference type="AlphaFoldDB" id="A0A0P0D200"/>
<dbReference type="Proteomes" id="UP000061382">
    <property type="component" value="Chromosome"/>
</dbReference>
<evidence type="ECO:0000259" key="6">
    <source>
        <dbReference type="Pfam" id="PF25919"/>
    </source>
</evidence>
<feature type="region of interest" description="Disordered" evidence="2">
    <location>
        <begin position="230"/>
        <end position="270"/>
    </location>
</feature>
<evidence type="ECO:0000259" key="8">
    <source>
        <dbReference type="Pfam" id="PF25975"/>
    </source>
</evidence>
<dbReference type="Gene3D" id="6.10.140.730">
    <property type="match status" value="1"/>
</dbReference>
<dbReference type="InterPro" id="IPR045800">
    <property type="entry name" value="HMBD"/>
</dbReference>
<dbReference type="GO" id="GO:0060003">
    <property type="term" value="P:copper ion export"/>
    <property type="evidence" value="ECO:0007669"/>
    <property type="project" value="TreeGrafter"/>
</dbReference>
<dbReference type="InterPro" id="IPR051909">
    <property type="entry name" value="MFP_Cation_Efflux"/>
</dbReference>
<evidence type="ECO:0000256" key="3">
    <source>
        <dbReference type="SAM" id="SignalP"/>
    </source>
</evidence>
<reference evidence="9 10" key="1">
    <citation type="submission" date="2015-08" db="EMBL/GenBank/DDBJ databases">
        <title>Complete genome sequence of Rufibacter tibetensis strain 1351t, a radiation-resistant bacterium from tibet plateau.</title>
        <authorList>
            <person name="Dai J."/>
        </authorList>
    </citation>
    <scope>NUCLEOTIDE SEQUENCE [LARGE SCALE GENOMIC DNA]</scope>
    <source>
        <strain evidence="9 10">1351</strain>
    </source>
</reference>
<keyword evidence="10" id="KW-1185">Reference proteome</keyword>
<organism evidence="9 10">
    <name type="scientific">Rufibacter tibetensis</name>
    <dbReference type="NCBI Taxonomy" id="512763"/>
    <lineage>
        <taxon>Bacteria</taxon>
        <taxon>Pseudomonadati</taxon>
        <taxon>Bacteroidota</taxon>
        <taxon>Cytophagia</taxon>
        <taxon>Cytophagales</taxon>
        <taxon>Hymenobacteraceae</taxon>
        <taxon>Rufibacter</taxon>
    </lineage>
</organism>
<protein>
    <recommendedName>
        <fullName evidence="11">RND transporter</fullName>
    </recommendedName>
</protein>
<dbReference type="OrthoDB" id="9806939at2"/>
<evidence type="ECO:0000259" key="7">
    <source>
        <dbReference type="Pfam" id="PF25954"/>
    </source>
</evidence>
<evidence type="ECO:0000259" key="4">
    <source>
        <dbReference type="Pfam" id="PF19335"/>
    </source>
</evidence>
<dbReference type="InterPro" id="IPR058792">
    <property type="entry name" value="Beta-barrel_RND_2"/>
</dbReference>
<evidence type="ECO:0000256" key="1">
    <source>
        <dbReference type="ARBA" id="ARBA00022448"/>
    </source>
</evidence>
<evidence type="ECO:0000256" key="2">
    <source>
        <dbReference type="SAM" id="MobiDB-lite"/>
    </source>
</evidence>
<proteinExistence type="predicted"/>
<dbReference type="Gene3D" id="2.40.30.170">
    <property type="match status" value="1"/>
</dbReference>
<dbReference type="PANTHER" id="PTHR30097:SF4">
    <property type="entry name" value="SLR6042 PROTEIN"/>
    <property type="match status" value="1"/>
</dbReference>
<evidence type="ECO:0000313" key="9">
    <source>
        <dbReference type="EMBL" id="ALJ00926.1"/>
    </source>
</evidence>
<feature type="domain" description="Heavy metal binding" evidence="4">
    <location>
        <begin position="40"/>
        <end position="66"/>
    </location>
</feature>
<evidence type="ECO:0008006" key="11">
    <source>
        <dbReference type="Google" id="ProtNLM"/>
    </source>
</evidence>
<dbReference type="RefSeq" id="WP_062545549.1">
    <property type="nucleotide sequence ID" value="NZ_CP012643.1"/>
</dbReference>
<keyword evidence="1" id="KW-0813">Transport</keyword>
<feature type="domain" description="CzcB-like C-terminal circularly permuted SH3-like" evidence="8">
    <location>
        <begin position="378"/>
        <end position="435"/>
    </location>
</feature>